<feature type="chain" id="PRO_5043410741" description="IgA peptidase M64-domain-containing protein" evidence="1">
    <location>
        <begin position="23"/>
        <end position="439"/>
    </location>
</feature>
<sequence>MSPLIHRLLVLHLFIASHSVYASYNIPQVPIISPDLASRAIIDHPLYPPRINYELLEPNDEESGPFELPEGAICYPVHVTGDEKEKFNLMFFADGYTLNEFDKFEEDVERLKNDIISPNGSMGHVSDLLNIWATFVPSQQSGIGTHGQPLEGAALGLYRPGSELRAVYVKHPKRARRACKWFREGGAGKGGCDQAILLGNDPLYGGLGGEFTIITASKVNGPQVLRHELGHSLIPVGEEYDGGWVYSVEDAKMAVQAYPWWDLDSERFNVTFNSANIYENAHISYPTALLRTSLSSIPHPSHINFTLNDDSINLMPYFTKDLEGSLDRRWLDIIIPGLKPGENTIQVELTDKGKEAEAGQGGKMLTSLEVIEYGGEGQFNHTIGHIGAYPTFSIKGHVTLRPTNEECLMRNVTHPRFCPVCGAGLRRSLEAKIPHRREP</sequence>
<keyword evidence="3" id="KW-1185">Reference proteome</keyword>
<dbReference type="KEGG" id="ker:91101581"/>
<dbReference type="AlphaFoldDB" id="A0AAX4KDQ3"/>
<dbReference type="InterPro" id="IPR019026">
    <property type="entry name" value="Peptidase_M64_IgA"/>
</dbReference>
<protein>
    <recommendedName>
        <fullName evidence="4">IgA peptidase M64-domain-containing protein</fullName>
    </recommendedName>
</protein>
<dbReference type="RefSeq" id="XP_066082673.1">
    <property type="nucleotide sequence ID" value="XM_066226576.1"/>
</dbReference>
<dbReference type="Proteomes" id="UP001358614">
    <property type="component" value="Chromosome 1"/>
</dbReference>
<evidence type="ECO:0000313" key="2">
    <source>
        <dbReference type="EMBL" id="WWD04706.1"/>
    </source>
</evidence>
<evidence type="ECO:0000256" key="1">
    <source>
        <dbReference type="SAM" id="SignalP"/>
    </source>
</evidence>
<dbReference type="Pfam" id="PF09471">
    <property type="entry name" value="Peptidase_M64"/>
    <property type="match status" value="1"/>
</dbReference>
<dbReference type="GO" id="GO:0008237">
    <property type="term" value="F:metallopeptidase activity"/>
    <property type="evidence" value="ECO:0007669"/>
    <property type="project" value="InterPro"/>
</dbReference>
<dbReference type="EMBL" id="CP144089">
    <property type="protein sequence ID" value="WWD04706.1"/>
    <property type="molecule type" value="Genomic_DNA"/>
</dbReference>
<name>A0AAX4KDQ3_9TREE</name>
<gene>
    <name evidence="2" type="ORF">V865_002777</name>
</gene>
<feature type="signal peptide" evidence="1">
    <location>
        <begin position="1"/>
        <end position="22"/>
    </location>
</feature>
<organism evidence="2 3">
    <name type="scientific">Kwoniella europaea PYCC6329</name>
    <dbReference type="NCBI Taxonomy" id="1423913"/>
    <lineage>
        <taxon>Eukaryota</taxon>
        <taxon>Fungi</taxon>
        <taxon>Dikarya</taxon>
        <taxon>Basidiomycota</taxon>
        <taxon>Agaricomycotina</taxon>
        <taxon>Tremellomycetes</taxon>
        <taxon>Tremellales</taxon>
        <taxon>Cryptococcaceae</taxon>
        <taxon>Kwoniella</taxon>
    </lineage>
</organism>
<reference evidence="2 3" key="1">
    <citation type="submission" date="2024-01" db="EMBL/GenBank/DDBJ databases">
        <title>Comparative genomics of Cryptococcus and Kwoniella reveals pathogenesis evolution and contrasting modes of karyotype evolution via chromosome fusion or intercentromeric recombination.</title>
        <authorList>
            <person name="Coelho M.A."/>
            <person name="David-Palma M."/>
            <person name="Shea T."/>
            <person name="Bowers K."/>
            <person name="McGinley-Smith S."/>
            <person name="Mohammad A.W."/>
            <person name="Gnirke A."/>
            <person name="Yurkov A.M."/>
            <person name="Nowrousian M."/>
            <person name="Sun S."/>
            <person name="Cuomo C.A."/>
            <person name="Heitman J."/>
        </authorList>
    </citation>
    <scope>NUCLEOTIDE SEQUENCE [LARGE SCALE GENOMIC DNA]</scope>
    <source>
        <strain evidence="2 3">PYCC6329</strain>
    </source>
</reference>
<dbReference type="GeneID" id="91101581"/>
<dbReference type="Gene3D" id="3.40.390.10">
    <property type="entry name" value="Collagenase (Catalytic Domain)"/>
    <property type="match status" value="1"/>
</dbReference>
<dbReference type="InterPro" id="IPR024079">
    <property type="entry name" value="MetalloPept_cat_dom_sf"/>
</dbReference>
<evidence type="ECO:0000313" key="3">
    <source>
        <dbReference type="Proteomes" id="UP001358614"/>
    </source>
</evidence>
<proteinExistence type="predicted"/>
<accession>A0AAX4KDQ3</accession>
<keyword evidence="1" id="KW-0732">Signal</keyword>
<evidence type="ECO:0008006" key="4">
    <source>
        <dbReference type="Google" id="ProtNLM"/>
    </source>
</evidence>